<dbReference type="SUPFAM" id="SSF56645">
    <property type="entry name" value="Acyl-CoA dehydrogenase NM domain-like"/>
    <property type="match status" value="1"/>
</dbReference>
<dbReference type="RefSeq" id="WP_272735649.1">
    <property type="nucleotide sequence ID" value="NZ_CP116942.1"/>
</dbReference>
<dbReference type="InterPro" id="IPR052161">
    <property type="entry name" value="Mycobact_Acyl-CoA_DH"/>
</dbReference>
<gene>
    <name evidence="10" type="ORF">PO878_16610</name>
</gene>
<dbReference type="Gene3D" id="2.40.110.10">
    <property type="entry name" value="Butyryl-CoA Dehydrogenase, subunit A, domain 2"/>
    <property type="match status" value="1"/>
</dbReference>
<dbReference type="EMBL" id="CP116942">
    <property type="protein sequence ID" value="WCO66124.1"/>
    <property type="molecule type" value="Genomic_DNA"/>
</dbReference>
<protein>
    <submittedName>
        <fullName evidence="10">Acyl-CoA dehydrogenase family protein</fullName>
    </submittedName>
</protein>
<dbReference type="GO" id="GO:0005886">
    <property type="term" value="C:plasma membrane"/>
    <property type="evidence" value="ECO:0007669"/>
    <property type="project" value="TreeGrafter"/>
</dbReference>
<dbReference type="InterPro" id="IPR013786">
    <property type="entry name" value="AcylCoA_DH/ox_N"/>
</dbReference>
<proteinExistence type="inferred from homology"/>
<dbReference type="Gene3D" id="1.20.140.10">
    <property type="entry name" value="Butyryl-CoA Dehydrogenase, subunit A, domain 3"/>
    <property type="match status" value="1"/>
</dbReference>
<dbReference type="Pfam" id="PF02771">
    <property type="entry name" value="Acyl-CoA_dh_N"/>
    <property type="match status" value="1"/>
</dbReference>
<dbReference type="InterPro" id="IPR036250">
    <property type="entry name" value="AcylCo_DH-like_C"/>
</dbReference>
<evidence type="ECO:0000313" key="10">
    <source>
        <dbReference type="EMBL" id="WCO66124.1"/>
    </source>
</evidence>
<evidence type="ECO:0000256" key="6">
    <source>
        <dbReference type="RuleBase" id="RU362125"/>
    </source>
</evidence>
<feature type="domain" description="Acyl-CoA oxidase/dehydrogenase middle" evidence="8">
    <location>
        <begin position="127"/>
        <end position="212"/>
    </location>
</feature>
<dbReference type="InterPro" id="IPR006091">
    <property type="entry name" value="Acyl-CoA_Oxase/DH_mid-dom"/>
</dbReference>
<evidence type="ECO:0000256" key="4">
    <source>
        <dbReference type="ARBA" id="ARBA00022827"/>
    </source>
</evidence>
<dbReference type="InterPro" id="IPR046373">
    <property type="entry name" value="Acyl-CoA_Oxase/DH_mid-dom_sf"/>
</dbReference>
<keyword evidence="11" id="KW-1185">Reference proteome</keyword>
<evidence type="ECO:0000259" key="9">
    <source>
        <dbReference type="Pfam" id="PF02771"/>
    </source>
</evidence>
<organism evidence="10 11">
    <name type="scientific">Iamia majanohamensis</name>
    <dbReference type="NCBI Taxonomy" id="467976"/>
    <lineage>
        <taxon>Bacteria</taxon>
        <taxon>Bacillati</taxon>
        <taxon>Actinomycetota</taxon>
        <taxon>Acidimicrobiia</taxon>
        <taxon>Acidimicrobiales</taxon>
        <taxon>Iamiaceae</taxon>
        <taxon>Iamia</taxon>
    </lineage>
</organism>
<comment type="similarity">
    <text evidence="2 6">Belongs to the acyl-CoA dehydrogenase family.</text>
</comment>
<accession>A0AAE9Y4F8</accession>
<name>A0AAE9Y4F8_9ACTN</name>
<dbReference type="PANTHER" id="PTHR43292:SF3">
    <property type="entry name" value="ACYL-COA DEHYDROGENASE FADE29"/>
    <property type="match status" value="1"/>
</dbReference>
<dbReference type="AlphaFoldDB" id="A0AAE9Y4F8"/>
<evidence type="ECO:0000259" key="7">
    <source>
        <dbReference type="Pfam" id="PF00441"/>
    </source>
</evidence>
<dbReference type="InterPro" id="IPR009100">
    <property type="entry name" value="AcylCoA_DH/oxidase_NM_dom_sf"/>
</dbReference>
<keyword evidence="3 6" id="KW-0285">Flavoprotein</keyword>
<keyword evidence="5 6" id="KW-0560">Oxidoreductase</keyword>
<dbReference type="GO" id="GO:0050660">
    <property type="term" value="F:flavin adenine dinucleotide binding"/>
    <property type="evidence" value="ECO:0007669"/>
    <property type="project" value="InterPro"/>
</dbReference>
<feature type="domain" description="Acyl-CoA dehydrogenase/oxidase N-terminal" evidence="9">
    <location>
        <begin position="6"/>
        <end position="121"/>
    </location>
</feature>
<dbReference type="Pfam" id="PF00441">
    <property type="entry name" value="Acyl-CoA_dh_1"/>
    <property type="match status" value="1"/>
</dbReference>
<dbReference type="KEGG" id="ima:PO878_16610"/>
<evidence type="ECO:0000256" key="1">
    <source>
        <dbReference type="ARBA" id="ARBA00001974"/>
    </source>
</evidence>
<evidence type="ECO:0000313" key="11">
    <source>
        <dbReference type="Proteomes" id="UP001216390"/>
    </source>
</evidence>
<dbReference type="GO" id="GO:0016627">
    <property type="term" value="F:oxidoreductase activity, acting on the CH-CH group of donors"/>
    <property type="evidence" value="ECO:0007669"/>
    <property type="project" value="InterPro"/>
</dbReference>
<dbReference type="InterPro" id="IPR009075">
    <property type="entry name" value="AcylCo_DH/oxidase_C"/>
</dbReference>
<reference evidence="10" key="1">
    <citation type="submission" date="2023-01" db="EMBL/GenBank/DDBJ databases">
        <title>The diversity of Class Acidimicrobiia in South China Sea sediment environments and the proposal of Iamia marina sp. nov., a novel species of the genus Iamia.</title>
        <authorList>
            <person name="He Y."/>
            <person name="Tian X."/>
        </authorList>
    </citation>
    <scope>NUCLEOTIDE SEQUENCE</scope>
    <source>
        <strain evidence="10">DSM 19957</strain>
    </source>
</reference>
<evidence type="ECO:0000259" key="8">
    <source>
        <dbReference type="Pfam" id="PF02770"/>
    </source>
</evidence>
<dbReference type="InterPro" id="IPR037069">
    <property type="entry name" value="AcylCoA_DH/ox_N_sf"/>
</dbReference>
<keyword evidence="4 6" id="KW-0274">FAD</keyword>
<evidence type="ECO:0000256" key="3">
    <source>
        <dbReference type="ARBA" id="ARBA00022630"/>
    </source>
</evidence>
<comment type="cofactor">
    <cofactor evidence="1 6">
        <name>FAD</name>
        <dbReference type="ChEBI" id="CHEBI:57692"/>
    </cofactor>
</comment>
<dbReference type="SUPFAM" id="SSF47203">
    <property type="entry name" value="Acyl-CoA dehydrogenase C-terminal domain-like"/>
    <property type="match status" value="1"/>
</dbReference>
<feature type="domain" description="Acyl-CoA dehydrogenase/oxidase C-terminal" evidence="7">
    <location>
        <begin position="231"/>
        <end position="384"/>
    </location>
</feature>
<dbReference type="Gene3D" id="1.10.540.10">
    <property type="entry name" value="Acyl-CoA dehydrogenase/oxidase, N-terminal domain"/>
    <property type="match status" value="1"/>
</dbReference>
<dbReference type="PANTHER" id="PTHR43292">
    <property type="entry name" value="ACYL-COA DEHYDROGENASE"/>
    <property type="match status" value="1"/>
</dbReference>
<dbReference type="Proteomes" id="UP001216390">
    <property type="component" value="Chromosome"/>
</dbReference>
<sequence length="393" mass="43706">MHIAFTEEQDQLRKELRHYFAGLMTPEVQEEMASGQGEYGGGELYKRLVRQMGEDGWLGIGWPTEYGGQGRSMLDQLIFMDEASLVSAPVPFLTINTVGPTLMEYGTDEQRKDLLPRILKGQVHFSIGYSEPGAGTDLAALTTRAERDGDEYVINGQKMWTSLIQYADYVWLATRTDPDLPRHKGLSMFLVPTDVPGFSWSPVHTVTGTTTSATFYDDVRVPATSLVGGLNQGWRLITNQLNHERVALCSAAPIQNMLAEVRRWAHDNRLPDGRRVIDQEWVQVHLARVHAKVEFLKLINWKIAWGVTEGVGPQDASATKVFGTEFATEAWRLLMEVVGQEATVTAGSPGSVLRSRLERMHRSALILTFGGGTNEVQRDIIAMVGLGLPRAPR</sequence>
<dbReference type="FunFam" id="2.40.110.10:FF:000002">
    <property type="entry name" value="Acyl-CoA dehydrogenase fadE12"/>
    <property type="match status" value="1"/>
</dbReference>
<evidence type="ECO:0000256" key="5">
    <source>
        <dbReference type="ARBA" id="ARBA00023002"/>
    </source>
</evidence>
<dbReference type="Pfam" id="PF02770">
    <property type="entry name" value="Acyl-CoA_dh_M"/>
    <property type="match status" value="1"/>
</dbReference>
<evidence type="ECO:0000256" key="2">
    <source>
        <dbReference type="ARBA" id="ARBA00009347"/>
    </source>
</evidence>